<dbReference type="EMBL" id="PGFJ01000002">
    <property type="protein sequence ID" value="PJJ80284.1"/>
    <property type="molecule type" value="Genomic_DNA"/>
</dbReference>
<protein>
    <submittedName>
        <fullName evidence="3">Putative secreted protein (Por secretion system target)</fullName>
    </submittedName>
</protein>
<feature type="domain" description="Secretion system C-terminal sorting" evidence="2">
    <location>
        <begin position="82"/>
        <end position="151"/>
    </location>
</feature>
<dbReference type="RefSeq" id="WP_100342572.1">
    <property type="nucleotide sequence ID" value="NZ_PGFJ01000002.1"/>
</dbReference>
<organism evidence="3 4">
    <name type="scientific">Mucilaginibacter auburnensis</name>
    <dbReference type="NCBI Taxonomy" id="1457233"/>
    <lineage>
        <taxon>Bacteria</taxon>
        <taxon>Pseudomonadati</taxon>
        <taxon>Bacteroidota</taxon>
        <taxon>Sphingobacteriia</taxon>
        <taxon>Sphingobacteriales</taxon>
        <taxon>Sphingobacteriaceae</taxon>
        <taxon>Mucilaginibacter</taxon>
    </lineage>
</organism>
<feature type="signal peptide" evidence="1">
    <location>
        <begin position="1"/>
        <end position="22"/>
    </location>
</feature>
<evidence type="ECO:0000259" key="2">
    <source>
        <dbReference type="Pfam" id="PF18962"/>
    </source>
</evidence>
<dbReference type="AlphaFoldDB" id="A0A2H9VPM2"/>
<comment type="caution">
    <text evidence="3">The sequence shown here is derived from an EMBL/GenBank/DDBJ whole genome shotgun (WGS) entry which is preliminary data.</text>
</comment>
<keyword evidence="1" id="KW-0732">Signal</keyword>
<accession>A0A2H9VPM2</accession>
<evidence type="ECO:0000313" key="3">
    <source>
        <dbReference type="EMBL" id="PJJ80284.1"/>
    </source>
</evidence>
<gene>
    <name evidence="3" type="ORF">CLV57_3434</name>
</gene>
<reference evidence="3 4" key="1">
    <citation type="submission" date="2017-11" db="EMBL/GenBank/DDBJ databases">
        <title>Genomic Encyclopedia of Archaeal and Bacterial Type Strains, Phase II (KMG-II): From Individual Species to Whole Genera.</title>
        <authorList>
            <person name="Goeker M."/>
        </authorList>
    </citation>
    <scope>NUCLEOTIDE SEQUENCE [LARGE SCALE GENOMIC DNA]</scope>
    <source>
        <strain evidence="3 4">DSM 28175</strain>
    </source>
</reference>
<evidence type="ECO:0000256" key="1">
    <source>
        <dbReference type="SAM" id="SignalP"/>
    </source>
</evidence>
<proteinExistence type="predicted"/>
<dbReference type="Pfam" id="PF18962">
    <property type="entry name" value="Por_Secre_tail"/>
    <property type="match status" value="1"/>
</dbReference>
<evidence type="ECO:0000313" key="4">
    <source>
        <dbReference type="Proteomes" id="UP000242687"/>
    </source>
</evidence>
<dbReference type="InterPro" id="IPR026444">
    <property type="entry name" value="Secre_tail"/>
</dbReference>
<sequence>MRFIKPFFIALLFCCASTQVDAQELKFDYDAAGNQTKREWICINCTQLTTTATAVTSKSDFVAEKPKSNSPIKDPELKLIAYPNPLTETLNIKFDPLKRFITSIEVYSMVGVSFFKKSYRYVEEEFHEMIPFTQMTPGMYVVKVSFSDGKQELLKVVKQ</sequence>
<dbReference type="OrthoDB" id="1266341at2"/>
<dbReference type="Proteomes" id="UP000242687">
    <property type="component" value="Unassembled WGS sequence"/>
</dbReference>
<feature type="chain" id="PRO_5014117899" evidence="1">
    <location>
        <begin position="23"/>
        <end position="159"/>
    </location>
</feature>
<dbReference type="NCBIfam" id="TIGR04183">
    <property type="entry name" value="Por_Secre_tail"/>
    <property type="match status" value="1"/>
</dbReference>
<keyword evidence="4" id="KW-1185">Reference proteome</keyword>
<name>A0A2H9VPM2_9SPHI</name>